<proteinExistence type="predicted"/>
<evidence type="ECO:0008006" key="4">
    <source>
        <dbReference type="Google" id="ProtNLM"/>
    </source>
</evidence>
<accession>A0A067SD30</accession>
<protein>
    <recommendedName>
        <fullName evidence="4">Secreted protein</fullName>
    </recommendedName>
</protein>
<organism evidence="2 3">
    <name type="scientific">Galerina marginata (strain CBS 339.88)</name>
    <dbReference type="NCBI Taxonomy" id="685588"/>
    <lineage>
        <taxon>Eukaryota</taxon>
        <taxon>Fungi</taxon>
        <taxon>Dikarya</taxon>
        <taxon>Basidiomycota</taxon>
        <taxon>Agaricomycotina</taxon>
        <taxon>Agaricomycetes</taxon>
        <taxon>Agaricomycetidae</taxon>
        <taxon>Agaricales</taxon>
        <taxon>Agaricineae</taxon>
        <taxon>Strophariaceae</taxon>
        <taxon>Galerina</taxon>
    </lineage>
</organism>
<keyword evidence="3" id="KW-1185">Reference proteome</keyword>
<keyword evidence="1" id="KW-0732">Signal</keyword>
<reference evidence="3" key="1">
    <citation type="journal article" date="2014" name="Proc. Natl. Acad. Sci. U.S.A.">
        <title>Extensive sampling of basidiomycete genomes demonstrates inadequacy of the white-rot/brown-rot paradigm for wood decay fungi.</title>
        <authorList>
            <person name="Riley R."/>
            <person name="Salamov A.A."/>
            <person name="Brown D.W."/>
            <person name="Nagy L.G."/>
            <person name="Floudas D."/>
            <person name="Held B.W."/>
            <person name="Levasseur A."/>
            <person name="Lombard V."/>
            <person name="Morin E."/>
            <person name="Otillar R."/>
            <person name="Lindquist E.A."/>
            <person name="Sun H."/>
            <person name="LaButti K.M."/>
            <person name="Schmutz J."/>
            <person name="Jabbour D."/>
            <person name="Luo H."/>
            <person name="Baker S.E."/>
            <person name="Pisabarro A.G."/>
            <person name="Walton J.D."/>
            <person name="Blanchette R.A."/>
            <person name="Henrissat B."/>
            <person name="Martin F."/>
            <person name="Cullen D."/>
            <person name="Hibbett D.S."/>
            <person name="Grigoriev I.V."/>
        </authorList>
    </citation>
    <scope>NUCLEOTIDE SEQUENCE [LARGE SCALE GENOMIC DNA]</scope>
    <source>
        <strain evidence="3">CBS 339.88</strain>
    </source>
</reference>
<dbReference type="Proteomes" id="UP000027222">
    <property type="component" value="Unassembled WGS sequence"/>
</dbReference>
<dbReference type="AlphaFoldDB" id="A0A067SD30"/>
<evidence type="ECO:0000256" key="1">
    <source>
        <dbReference type="SAM" id="SignalP"/>
    </source>
</evidence>
<evidence type="ECO:0000313" key="2">
    <source>
        <dbReference type="EMBL" id="KDR68801.1"/>
    </source>
</evidence>
<name>A0A067SD30_GALM3</name>
<gene>
    <name evidence="2" type="ORF">GALMADRAFT_1031465</name>
</gene>
<feature type="signal peptide" evidence="1">
    <location>
        <begin position="1"/>
        <end position="30"/>
    </location>
</feature>
<sequence>MIIIIFFLRYAKHPFSSLLLFSFFSCRAASLNLFIPGANVHWIQVLGPRQNLLFSCPFVVPTQRSTLDARYCAGLYHLSSNSCVIYLARITTPRCLTTPPSSCFLLAPFIFSLHLRPSSFSSASTSPFGCCSLI</sequence>
<feature type="chain" id="PRO_5001645617" description="Secreted protein" evidence="1">
    <location>
        <begin position="31"/>
        <end position="134"/>
    </location>
</feature>
<dbReference type="EMBL" id="KL142406">
    <property type="protein sequence ID" value="KDR68801.1"/>
    <property type="molecule type" value="Genomic_DNA"/>
</dbReference>
<dbReference type="HOGENOM" id="CLU_1896365_0_0_1"/>
<evidence type="ECO:0000313" key="3">
    <source>
        <dbReference type="Proteomes" id="UP000027222"/>
    </source>
</evidence>